<dbReference type="CDD" id="cd13121">
    <property type="entry name" value="BF2867_like_C"/>
    <property type="match status" value="1"/>
</dbReference>
<dbReference type="InterPro" id="IPR043107">
    <property type="entry name" value="Mfa-like_2_C"/>
</dbReference>
<accession>A0AA43W2F4</accession>
<organism evidence="1 2">
    <name type="scientific">Parabacteroides merdae</name>
    <dbReference type="NCBI Taxonomy" id="46503"/>
    <lineage>
        <taxon>Bacteria</taxon>
        <taxon>Pseudomonadati</taxon>
        <taxon>Bacteroidota</taxon>
        <taxon>Bacteroidia</taxon>
        <taxon>Bacteroidales</taxon>
        <taxon>Tannerellaceae</taxon>
        <taxon>Parabacteroides</taxon>
    </lineage>
</organism>
<evidence type="ECO:0000313" key="1">
    <source>
        <dbReference type="EMBL" id="MTU68038.1"/>
    </source>
</evidence>
<evidence type="ECO:0000313" key="2">
    <source>
        <dbReference type="Proteomes" id="UP000448908"/>
    </source>
</evidence>
<evidence type="ECO:0008006" key="3">
    <source>
        <dbReference type="Google" id="ProtNLM"/>
    </source>
</evidence>
<dbReference type="Gene3D" id="2.60.40.3740">
    <property type="match status" value="1"/>
</dbReference>
<comment type="caution">
    <text evidence="1">The sequence shown here is derived from an EMBL/GenBank/DDBJ whole genome shotgun (WGS) entry which is preliminary data.</text>
</comment>
<dbReference type="InterPro" id="IPR029231">
    <property type="entry name" value="Mfa-like_2"/>
</dbReference>
<protein>
    <recommendedName>
        <fullName evidence="3">Fimbrillin family protein</fullName>
    </recommendedName>
</protein>
<dbReference type="Proteomes" id="UP000448908">
    <property type="component" value="Unassembled WGS sequence"/>
</dbReference>
<gene>
    <name evidence="1" type="ORF">GMD92_02815</name>
</gene>
<dbReference type="EMBL" id="WNDA01000003">
    <property type="protein sequence ID" value="MTU68038.1"/>
    <property type="molecule type" value="Genomic_DNA"/>
</dbReference>
<dbReference type="AlphaFoldDB" id="A0AA43W2F4"/>
<dbReference type="Gene3D" id="2.60.40.3730">
    <property type="entry name" value="Fimbrillin-like"/>
    <property type="match status" value="1"/>
</dbReference>
<proteinExistence type="predicted"/>
<name>A0AA43W2F4_9BACT</name>
<dbReference type="Pfam" id="PF15415">
    <property type="entry name" value="Mfa_like_2"/>
    <property type="match status" value="1"/>
</dbReference>
<reference evidence="1 2" key="1">
    <citation type="journal article" date="2019" name="Nat. Med.">
        <title>A library of human gut bacterial isolates paired with longitudinal multiomics data enables mechanistic microbiome research.</title>
        <authorList>
            <person name="Poyet M."/>
            <person name="Groussin M."/>
            <person name="Gibbons S.M."/>
            <person name="Avila-Pacheco J."/>
            <person name="Jiang X."/>
            <person name="Kearney S.M."/>
            <person name="Perrotta A.R."/>
            <person name="Berdy B."/>
            <person name="Zhao S."/>
            <person name="Lieberman T.D."/>
            <person name="Swanson P.K."/>
            <person name="Smith M."/>
            <person name="Roesemann S."/>
            <person name="Alexander J.E."/>
            <person name="Rich S.A."/>
            <person name="Livny J."/>
            <person name="Vlamakis H."/>
            <person name="Clish C."/>
            <person name="Bullock K."/>
            <person name="Deik A."/>
            <person name="Scott J."/>
            <person name="Pierce K.A."/>
            <person name="Xavier R.J."/>
            <person name="Alm E.J."/>
        </authorList>
    </citation>
    <scope>NUCLEOTIDE SEQUENCE [LARGE SCALE GENOMIC DNA]</scope>
    <source>
        <strain evidence="1 2">BIOML-A16</strain>
    </source>
</reference>
<sequence length="394" mass="44198">MRILYMKNKTTNISARIVLLCLPLLWSCDKQDIPDKGGQSVPEGMVEVRPALPGMFSSIPRDVSEVRSATTRAYDNNTITNGKLDKTIRLPEGSTVWLIAKNSNDKTLVKNSYVVYNSGETDARSYLVPCKVDDTGSMTSMEGTPLYLKEGTTYLFYAVSPARKLDEELFTQGNVGFQVKNGMYFYANDCRYDKTTPKAITIENKNTEAVQEIPLSPMINQTAELKFRISKGNGVHDLDIQPSGIQISGLQNDSPAANADGTPTPYGDSDGLYWHMSQNKNDEPITLQHGDKAGIYNRYDYMTDTEGNVNIEVPVLPMWSLSKPVIVVFRLKVNGVPTSYEMMLNEKDFKAGYSYGYRGEVSIRNGVEVITWQYVSWEYEVDFPFNSTDNNTKK</sequence>